<feature type="signal peptide" evidence="2">
    <location>
        <begin position="1"/>
        <end position="19"/>
    </location>
</feature>
<evidence type="ECO:0000256" key="1">
    <source>
        <dbReference type="SAM" id="MobiDB-lite"/>
    </source>
</evidence>
<evidence type="ECO:0000313" key="3">
    <source>
        <dbReference type="EMBL" id="MFD1049985.1"/>
    </source>
</evidence>
<comment type="caution">
    <text evidence="3">The sequence shown here is derived from an EMBL/GenBank/DDBJ whole genome shotgun (WGS) entry which is preliminary data.</text>
</comment>
<evidence type="ECO:0000313" key="4">
    <source>
        <dbReference type="Proteomes" id="UP001597045"/>
    </source>
</evidence>
<reference evidence="4" key="1">
    <citation type="journal article" date="2019" name="Int. J. Syst. Evol. Microbiol.">
        <title>The Global Catalogue of Microorganisms (GCM) 10K type strain sequencing project: providing services to taxonomists for standard genome sequencing and annotation.</title>
        <authorList>
            <consortium name="The Broad Institute Genomics Platform"/>
            <consortium name="The Broad Institute Genome Sequencing Center for Infectious Disease"/>
            <person name="Wu L."/>
            <person name="Ma J."/>
        </authorList>
    </citation>
    <scope>NUCLEOTIDE SEQUENCE [LARGE SCALE GENOMIC DNA]</scope>
    <source>
        <strain evidence="4">JCM 31486</strain>
    </source>
</reference>
<gene>
    <name evidence="3" type="ORF">ACFQ1S_32860</name>
</gene>
<proteinExistence type="predicted"/>
<name>A0ABW3MKN5_9PSEU</name>
<evidence type="ECO:0000256" key="2">
    <source>
        <dbReference type="SAM" id="SignalP"/>
    </source>
</evidence>
<feature type="region of interest" description="Disordered" evidence="1">
    <location>
        <begin position="22"/>
        <end position="43"/>
    </location>
</feature>
<dbReference type="EMBL" id="JBHTIS010002527">
    <property type="protein sequence ID" value="MFD1049985.1"/>
    <property type="molecule type" value="Genomic_DNA"/>
</dbReference>
<dbReference type="Proteomes" id="UP001597045">
    <property type="component" value="Unassembled WGS sequence"/>
</dbReference>
<sequence>MTARLVLGLCVASALVACGGNPDKGTETSSAGSAKPAAEEGCGKDYGDPQKQFCVTLPAGYQADPQIESSELYPELVRFTGPDTGDGISVSVGFTSSNFKTYDDQLNADEGLMKIDGRAVEASGPTKGDQGKWWIFTDSGVRTITATAKAANGKAVNCSPANTTPTPAA</sequence>
<feature type="chain" id="PRO_5046440105" evidence="2">
    <location>
        <begin position="20"/>
        <end position="169"/>
    </location>
</feature>
<protein>
    <submittedName>
        <fullName evidence="3">Uncharacterized protein</fullName>
    </submittedName>
</protein>
<feature type="non-terminal residue" evidence="3">
    <location>
        <position position="169"/>
    </location>
</feature>
<keyword evidence="2" id="KW-0732">Signal</keyword>
<keyword evidence="4" id="KW-1185">Reference proteome</keyword>
<accession>A0ABW3MKN5</accession>
<dbReference type="PROSITE" id="PS51257">
    <property type="entry name" value="PROKAR_LIPOPROTEIN"/>
    <property type="match status" value="1"/>
</dbReference>
<organism evidence="3 4">
    <name type="scientific">Kibdelosporangium lantanae</name>
    <dbReference type="NCBI Taxonomy" id="1497396"/>
    <lineage>
        <taxon>Bacteria</taxon>
        <taxon>Bacillati</taxon>
        <taxon>Actinomycetota</taxon>
        <taxon>Actinomycetes</taxon>
        <taxon>Pseudonocardiales</taxon>
        <taxon>Pseudonocardiaceae</taxon>
        <taxon>Kibdelosporangium</taxon>
    </lineage>
</organism>